<dbReference type="GO" id="GO:0050660">
    <property type="term" value="F:flavin adenine dinucleotide binding"/>
    <property type="evidence" value="ECO:0007669"/>
    <property type="project" value="InterPro"/>
</dbReference>
<proteinExistence type="evidence at transcript level"/>
<dbReference type="Pfam" id="PF02771">
    <property type="entry name" value="Acyl-CoA_dh_N"/>
    <property type="match status" value="1"/>
</dbReference>
<dbReference type="InterPro" id="IPR009100">
    <property type="entry name" value="AcylCoA_DH/oxidase_NM_dom_sf"/>
</dbReference>
<dbReference type="PANTHER" id="PTHR43188">
    <property type="entry name" value="ACYL-COENZYME A OXIDASE"/>
    <property type="match status" value="1"/>
</dbReference>
<dbReference type="InterPro" id="IPR045008">
    <property type="entry name" value="ACX4-like"/>
</dbReference>
<dbReference type="ExpressionAtlas" id="C6TGS8">
    <property type="expression patterns" value="baseline and differential"/>
</dbReference>
<dbReference type="GO" id="GO:0006635">
    <property type="term" value="P:fatty acid beta-oxidation"/>
    <property type="evidence" value="ECO:0007669"/>
    <property type="project" value="InterPro"/>
</dbReference>
<dbReference type="AlphaFoldDB" id="C6TGS8"/>
<dbReference type="SUPFAM" id="SSF56645">
    <property type="entry name" value="Acyl-CoA dehydrogenase NM domain-like"/>
    <property type="match status" value="1"/>
</dbReference>
<organism evidence="2">
    <name type="scientific">Glycine max</name>
    <name type="common">Soybean</name>
    <name type="synonym">Glycine hispida</name>
    <dbReference type="NCBI Taxonomy" id="3847"/>
    <lineage>
        <taxon>Eukaryota</taxon>
        <taxon>Viridiplantae</taxon>
        <taxon>Streptophyta</taxon>
        <taxon>Embryophyta</taxon>
        <taxon>Tracheophyta</taxon>
        <taxon>Spermatophyta</taxon>
        <taxon>Magnoliopsida</taxon>
        <taxon>eudicotyledons</taxon>
        <taxon>Gunneridae</taxon>
        <taxon>Pentapetalae</taxon>
        <taxon>rosids</taxon>
        <taxon>fabids</taxon>
        <taxon>Fabales</taxon>
        <taxon>Fabaceae</taxon>
        <taxon>Papilionoideae</taxon>
        <taxon>50 kb inversion clade</taxon>
        <taxon>NPAAA clade</taxon>
        <taxon>indigoferoid/millettioid clade</taxon>
        <taxon>Phaseoleae</taxon>
        <taxon>Glycine</taxon>
        <taxon>Glycine subgen. Soja</taxon>
    </lineage>
</organism>
<reference evidence="2" key="1">
    <citation type="submission" date="2009-08" db="EMBL/GenBank/DDBJ databases">
        <authorList>
            <person name="Cheung F."/>
            <person name="Xiao Y."/>
            <person name="Chan A."/>
            <person name="Moskal W."/>
            <person name="Town C.D."/>
        </authorList>
    </citation>
    <scope>NUCLEOTIDE SEQUENCE</scope>
</reference>
<dbReference type="EMBL" id="BT096834">
    <property type="protein sequence ID" value="ACU21030.1"/>
    <property type="molecule type" value="mRNA"/>
</dbReference>
<feature type="domain" description="Acyl-CoA dehydrogenase/oxidase N-terminal" evidence="1">
    <location>
        <begin position="56"/>
        <end position="165"/>
    </location>
</feature>
<accession>C6TGS8</accession>
<dbReference type="GO" id="GO:0003995">
    <property type="term" value="F:acyl-CoA dehydrogenase activity"/>
    <property type="evidence" value="ECO:0007669"/>
    <property type="project" value="InterPro"/>
</dbReference>
<name>C6TGS8_SOYBN</name>
<protein>
    <recommendedName>
        <fullName evidence="1">Acyl-CoA dehydrogenase/oxidase N-terminal domain-containing protein</fullName>
    </recommendedName>
</protein>
<evidence type="ECO:0000313" key="2">
    <source>
        <dbReference type="EMBL" id="ACU21030.1"/>
    </source>
</evidence>
<dbReference type="PANTHER" id="PTHR43188:SF1">
    <property type="entry name" value="ACYL-COA DEHYDROGENASE"/>
    <property type="match status" value="1"/>
</dbReference>
<evidence type="ECO:0000259" key="1">
    <source>
        <dbReference type="Pfam" id="PF02771"/>
    </source>
</evidence>
<dbReference type="InterPro" id="IPR013786">
    <property type="entry name" value="AcylCoA_DH/ox_N"/>
</dbReference>
<dbReference type="FunFam" id="1.10.540.10:FF:000014">
    <property type="entry name" value="Acyl-coenzyme A oxidase 4, peroxisomal"/>
    <property type="match status" value="1"/>
</dbReference>
<sequence>MAINSSKNPDGSVQNAMPSYFYSPPLDVSAAFPQATPASTFPPCASDYFQLDNLLTAEEQAIRKKVRECMEKEIAPIMTEYWEKAKFPFHVIPKLGALRIAGGTIKDYGCPGLSITGSAIAVAEVARVDASCSTFILVHSSLAMLTIALCGSEAQKQKYLPSLAQLQAVACWALTEPDYGSDASALKTLPQSGGSWILEGKAVDRNSTFADVLVSC</sequence>
<dbReference type="InterPro" id="IPR037069">
    <property type="entry name" value="AcylCoA_DH/ox_N_sf"/>
</dbReference>
<dbReference type="Gene3D" id="1.10.540.10">
    <property type="entry name" value="Acyl-CoA dehydrogenase/oxidase, N-terminal domain"/>
    <property type="match status" value="1"/>
</dbReference>